<reference evidence="2" key="1">
    <citation type="journal article" date="2021" name="BMC Genomics">
        <title>Chromosome-level genome assembly and manually-curated proteome of model necrotroph Parastagonospora nodorum Sn15 reveals a genome-wide trove of candidate effector homologs, and redundancy of virulence-related functions within an accessory chromosome.</title>
        <authorList>
            <person name="Bertazzoni S."/>
            <person name="Jones D.A.B."/>
            <person name="Phan H.T."/>
            <person name="Tan K.-C."/>
            <person name="Hane J.K."/>
        </authorList>
    </citation>
    <scope>NUCLEOTIDE SEQUENCE [LARGE SCALE GENOMIC DNA]</scope>
    <source>
        <strain evidence="2">SN15 / ATCC MYA-4574 / FGSC 10173)</strain>
    </source>
</reference>
<dbReference type="EMBL" id="CP069041">
    <property type="protein sequence ID" value="QRD05529.1"/>
    <property type="molecule type" value="Genomic_DNA"/>
</dbReference>
<accession>A0A7U2I943</accession>
<dbReference type="RefSeq" id="XP_001796208.1">
    <property type="nucleotide sequence ID" value="XM_001796156.1"/>
</dbReference>
<dbReference type="AlphaFoldDB" id="A0A7U2I943"/>
<dbReference type="VEuPathDB" id="FungiDB:JI435_058120"/>
<proteinExistence type="predicted"/>
<evidence type="ECO:0000313" key="2">
    <source>
        <dbReference type="Proteomes" id="UP000663193"/>
    </source>
</evidence>
<dbReference type="Proteomes" id="UP000663193">
    <property type="component" value="Chromosome 19"/>
</dbReference>
<protein>
    <submittedName>
        <fullName evidence="1">Uncharacterized protein</fullName>
    </submittedName>
</protein>
<dbReference type="KEGG" id="pno:SNOG_05812"/>
<gene>
    <name evidence="1" type="ORF">JI435_058120</name>
</gene>
<evidence type="ECO:0000313" key="1">
    <source>
        <dbReference type="EMBL" id="QRD05529.1"/>
    </source>
</evidence>
<dbReference type="OrthoDB" id="3684889at2759"/>
<keyword evidence="2" id="KW-1185">Reference proteome</keyword>
<name>A0A7U2I943_PHANO</name>
<organism evidence="1 2">
    <name type="scientific">Phaeosphaeria nodorum (strain SN15 / ATCC MYA-4574 / FGSC 10173)</name>
    <name type="common">Glume blotch fungus</name>
    <name type="synonym">Parastagonospora nodorum</name>
    <dbReference type="NCBI Taxonomy" id="321614"/>
    <lineage>
        <taxon>Eukaryota</taxon>
        <taxon>Fungi</taxon>
        <taxon>Dikarya</taxon>
        <taxon>Ascomycota</taxon>
        <taxon>Pezizomycotina</taxon>
        <taxon>Dothideomycetes</taxon>
        <taxon>Pleosporomycetidae</taxon>
        <taxon>Pleosporales</taxon>
        <taxon>Pleosporineae</taxon>
        <taxon>Phaeosphaeriaceae</taxon>
        <taxon>Parastagonospora</taxon>
    </lineage>
</organism>
<sequence length="348" mass="39705">MDPIAEGWKKLRLLFIEEQEQQAMDNVQSILTQPSDMHQLLERAMIDANEEQTMTSLDSIRSSLGMNRDIDDIETEIGVAIEEYNVHFCRAIAVKLLAKLPRELRDMVYSHLLPGDINLCRIFSDTFHVTLDHPLYDEGPGEEDTERLYFPECARSAAGDTLCPEYFWRDDVVGVQMAHELMETFYQTTKFSFENVYGCKPIDGTFLPDLLQTDRFAAGFEPRQLISNYSQELCIQNEALGLHQIDTLTLNTCLENLWLLKGNARILLKVSFNNATFSHQKSQATTVDEIIKTAFPEIVRLRTAGYRLSVELEDGGCHQETKAVFSHWMNKLELEVRTTPTNPAGSVE</sequence>